<dbReference type="Gene3D" id="2.60.40.4070">
    <property type="match status" value="1"/>
</dbReference>
<reference evidence="1" key="1">
    <citation type="submission" date="2018-05" db="EMBL/GenBank/DDBJ databases">
        <authorList>
            <person name="Lanie J.A."/>
            <person name="Ng W.-L."/>
            <person name="Kazmierczak K.M."/>
            <person name="Andrzejewski T.M."/>
            <person name="Davidsen T.M."/>
            <person name="Wayne K.J."/>
            <person name="Tettelin H."/>
            <person name="Glass J.I."/>
            <person name="Rusch D."/>
            <person name="Podicherti R."/>
            <person name="Tsui H.-C.T."/>
            <person name="Winkler M.E."/>
        </authorList>
    </citation>
    <scope>NUCLEOTIDE SEQUENCE</scope>
</reference>
<sequence>IGKIDIGPDRLKWIATPRDGFILFDDGDTPFKLGDESGVIFNTLTQPDLSSDRVSDILADHSGRIWISTDSGLNAMSGTYTREDEHFAVENWTVYNTLNGLPTGVTTALAEDDRGNIWVGTEDGLARIGTSGVVEFVLNTSNSGLVDNRINSLFFDAEEGELWIGTLDGLSRLHIGGKTGTTALKAQTYPNPFLIGRFGATMTFTDLPLGATLHIFTTAGQLVHRIEGIPGQGTVTWDGLNGAEGTDRGLVGSGIYFFFAQDEAGNSAKGKFAVINNR</sequence>
<proteinExistence type="predicted"/>
<gene>
    <name evidence="1" type="ORF">METZ01_LOCUS292361</name>
</gene>
<protein>
    <submittedName>
        <fullName evidence="1">Uncharacterized protein</fullName>
    </submittedName>
</protein>
<dbReference type="Gene3D" id="2.130.10.10">
    <property type="entry name" value="YVTN repeat-like/Quinoprotein amine dehydrogenase"/>
    <property type="match status" value="1"/>
</dbReference>
<accession>A0A382LVY9</accession>
<dbReference type="EMBL" id="UINC01088892">
    <property type="protein sequence ID" value="SVC39507.1"/>
    <property type="molecule type" value="Genomic_DNA"/>
</dbReference>
<feature type="non-terminal residue" evidence="1">
    <location>
        <position position="1"/>
    </location>
</feature>
<dbReference type="InterPro" id="IPR015943">
    <property type="entry name" value="WD40/YVTN_repeat-like_dom_sf"/>
</dbReference>
<dbReference type="SUPFAM" id="SSF63829">
    <property type="entry name" value="Calcium-dependent phosphotriesterase"/>
    <property type="match status" value="1"/>
</dbReference>
<dbReference type="InterPro" id="IPR011110">
    <property type="entry name" value="Reg_prop"/>
</dbReference>
<organism evidence="1">
    <name type="scientific">marine metagenome</name>
    <dbReference type="NCBI Taxonomy" id="408172"/>
    <lineage>
        <taxon>unclassified sequences</taxon>
        <taxon>metagenomes</taxon>
        <taxon>ecological metagenomes</taxon>
    </lineage>
</organism>
<dbReference type="AlphaFoldDB" id="A0A382LVY9"/>
<evidence type="ECO:0000313" key="1">
    <source>
        <dbReference type="EMBL" id="SVC39507.1"/>
    </source>
</evidence>
<dbReference type="Pfam" id="PF07494">
    <property type="entry name" value="Reg_prop"/>
    <property type="match status" value="2"/>
</dbReference>
<name>A0A382LVY9_9ZZZZ</name>